<dbReference type="GO" id="GO:0051537">
    <property type="term" value="F:2 iron, 2 sulfur cluster binding"/>
    <property type="evidence" value="ECO:0007669"/>
    <property type="project" value="UniProtKB-KW"/>
</dbReference>
<evidence type="ECO:0000256" key="9">
    <source>
        <dbReference type="ARBA" id="ARBA00046332"/>
    </source>
</evidence>
<evidence type="ECO:0000259" key="10">
    <source>
        <dbReference type="Pfam" id="PF04324"/>
    </source>
</evidence>
<keyword evidence="3" id="KW-0479">Metal-binding</keyword>
<keyword evidence="2" id="KW-0001">2Fe-2S</keyword>
<organism evidence="11 12">
    <name type="scientific">Opacimonas viscosa</name>
    <dbReference type="NCBI Taxonomy" id="2961944"/>
    <lineage>
        <taxon>Bacteria</taxon>
        <taxon>Pseudomonadati</taxon>
        <taxon>Pseudomonadota</taxon>
        <taxon>Gammaproteobacteria</taxon>
        <taxon>Alteromonadales</taxon>
        <taxon>Alteromonadaceae</taxon>
        <taxon>Opacimonas</taxon>
    </lineage>
</organism>
<name>A0AA41X0H5_9ALTE</name>
<feature type="domain" description="BFD-like [2Fe-2S]-binding" evidence="10">
    <location>
        <begin position="3"/>
        <end position="51"/>
    </location>
</feature>
<dbReference type="InterPro" id="IPR041854">
    <property type="entry name" value="BFD-like_2Fe2S-bd_dom_sf"/>
</dbReference>
<gene>
    <name evidence="11" type="ORF">NLF92_10960</name>
</gene>
<dbReference type="EMBL" id="JANATA010000022">
    <property type="protein sequence ID" value="MCP3429465.1"/>
    <property type="molecule type" value="Genomic_DNA"/>
</dbReference>
<dbReference type="InterPro" id="IPR007419">
    <property type="entry name" value="BFD-like_2Fe2S-bd_dom"/>
</dbReference>
<evidence type="ECO:0000256" key="6">
    <source>
        <dbReference type="ARBA" id="ARBA00023014"/>
    </source>
</evidence>
<evidence type="ECO:0000256" key="4">
    <source>
        <dbReference type="ARBA" id="ARBA00022982"/>
    </source>
</evidence>
<evidence type="ECO:0000313" key="11">
    <source>
        <dbReference type="EMBL" id="MCP3429465.1"/>
    </source>
</evidence>
<dbReference type="Proteomes" id="UP001165413">
    <property type="component" value="Unassembled WGS sequence"/>
</dbReference>
<evidence type="ECO:0000256" key="3">
    <source>
        <dbReference type="ARBA" id="ARBA00022723"/>
    </source>
</evidence>
<comment type="caution">
    <text evidence="11">The sequence shown here is derived from an EMBL/GenBank/DDBJ whole genome shotgun (WGS) entry which is preliminary data.</text>
</comment>
<dbReference type="AlphaFoldDB" id="A0AA41X0H5"/>
<protein>
    <recommendedName>
        <fullName evidence="8">Bacterioferritin-associated ferredoxin</fullName>
    </recommendedName>
</protein>
<keyword evidence="6" id="KW-0411">Iron-sulfur</keyword>
<dbReference type="Pfam" id="PF04324">
    <property type="entry name" value="Fer2_BFD"/>
    <property type="match status" value="1"/>
</dbReference>
<keyword evidence="5" id="KW-0408">Iron</keyword>
<dbReference type="Gene3D" id="1.10.10.1100">
    <property type="entry name" value="BFD-like [2Fe-2S]-binding domain"/>
    <property type="match status" value="1"/>
</dbReference>
<sequence length="64" mass="7178">MFVCMCYGVTDKMIKEAVTEQGIGNIRELQQHLTLGEQCGKCINMARNIIDDVIVDETLFKNVG</sequence>
<dbReference type="GO" id="GO:0046872">
    <property type="term" value="F:metal ion binding"/>
    <property type="evidence" value="ECO:0007669"/>
    <property type="project" value="UniProtKB-KW"/>
</dbReference>
<accession>A0AA41X0H5</accession>
<dbReference type="InterPro" id="IPR052371">
    <property type="entry name" value="BFD-associated_ferredoxin"/>
</dbReference>
<comment type="similarity">
    <text evidence="9">Belongs to the Bfd family.</text>
</comment>
<dbReference type="RefSeq" id="WP_254101825.1">
    <property type="nucleotide sequence ID" value="NZ_JANATA010000022.1"/>
</dbReference>
<evidence type="ECO:0000256" key="7">
    <source>
        <dbReference type="ARBA" id="ARBA00034078"/>
    </source>
</evidence>
<keyword evidence="4" id="KW-0249">Electron transport</keyword>
<dbReference type="PANTHER" id="PTHR37424">
    <property type="entry name" value="BACTERIOFERRITIN-ASSOCIATED FERREDOXIN"/>
    <property type="match status" value="1"/>
</dbReference>
<keyword evidence="12" id="KW-1185">Reference proteome</keyword>
<evidence type="ECO:0000256" key="1">
    <source>
        <dbReference type="ARBA" id="ARBA00022448"/>
    </source>
</evidence>
<dbReference type="PANTHER" id="PTHR37424:SF1">
    <property type="entry name" value="BACTERIOFERRITIN-ASSOCIATED FERREDOXIN"/>
    <property type="match status" value="1"/>
</dbReference>
<proteinExistence type="inferred from homology"/>
<evidence type="ECO:0000313" key="12">
    <source>
        <dbReference type="Proteomes" id="UP001165413"/>
    </source>
</evidence>
<evidence type="ECO:0000256" key="2">
    <source>
        <dbReference type="ARBA" id="ARBA00022714"/>
    </source>
</evidence>
<evidence type="ECO:0000256" key="8">
    <source>
        <dbReference type="ARBA" id="ARBA00039386"/>
    </source>
</evidence>
<comment type="cofactor">
    <cofactor evidence="7">
        <name>[2Fe-2S] cluster</name>
        <dbReference type="ChEBI" id="CHEBI:190135"/>
    </cofactor>
</comment>
<evidence type="ECO:0000256" key="5">
    <source>
        <dbReference type="ARBA" id="ARBA00023004"/>
    </source>
</evidence>
<reference evidence="11" key="1">
    <citation type="submission" date="2022-07" db="EMBL/GenBank/DDBJ databases">
        <title>Characterization of the Novel Bacterium Alteromonas immobilis LMIT006 and Alteromonas gregis LMIT007.</title>
        <authorList>
            <person name="Lin X."/>
        </authorList>
    </citation>
    <scope>NUCLEOTIDE SEQUENCE</scope>
    <source>
        <strain evidence="11">LMIT007</strain>
    </source>
</reference>
<keyword evidence="1" id="KW-0813">Transport</keyword>